<dbReference type="GO" id="GO:0016891">
    <property type="term" value="F:RNA endonuclease activity producing 5'-phosphomonoesters, hydrolytic mechanism"/>
    <property type="evidence" value="ECO:0007669"/>
    <property type="project" value="UniProtKB-UniRule"/>
</dbReference>
<dbReference type="STRING" id="1457250.GCA_000755225_03216"/>
<evidence type="ECO:0000313" key="8">
    <source>
        <dbReference type="EMBL" id="QCC50558.1"/>
    </source>
</evidence>
<protein>
    <recommendedName>
        <fullName evidence="6">Probable ribonuclease FAU-1</fullName>
        <ecNumber evidence="6">3.1.26.-</ecNumber>
    </recommendedName>
    <alternativeName>
        <fullName evidence="6">RNA-binding protein FAU-1</fullName>
    </alternativeName>
</protein>
<dbReference type="InterPro" id="IPR050212">
    <property type="entry name" value="Ntdp-like"/>
</dbReference>
<dbReference type="EC" id="3.1.26.-" evidence="6"/>
<dbReference type="InterPro" id="IPR035930">
    <property type="entry name" value="FomD-like_sf"/>
</dbReference>
<dbReference type="EMBL" id="CP031310">
    <property type="protein sequence ID" value="QCC50558.1"/>
    <property type="molecule type" value="Genomic_DNA"/>
</dbReference>
<gene>
    <name evidence="6" type="primary">fau-1</name>
    <name evidence="8" type="ORF">DV733_04560</name>
</gene>
<evidence type="ECO:0000256" key="6">
    <source>
        <dbReference type="HAMAP-Rule" id="MF_01910"/>
    </source>
</evidence>
<dbReference type="InterPro" id="IPR003029">
    <property type="entry name" value="S1_domain"/>
</dbReference>
<dbReference type="OrthoDB" id="84798at2157"/>
<accession>A0A4D6HBL4</accession>
<dbReference type="HAMAP" id="MF_01910">
    <property type="entry name" value="RNA_binding_AU_1"/>
    <property type="match status" value="1"/>
</dbReference>
<dbReference type="InterPro" id="IPR012340">
    <property type="entry name" value="NA-bd_OB-fold"/>
</dbReference>
<dbReference type="Gene3D" id="2.40.380.10">
    <property type="entry name" value="FomD-like"/>
    <property type="match status" value="1"/>
</dbReference>
<comment type="similarity">
    <text evidence="6">Belongs to the FAU-1 family.</text>
</comment>
<dbReference type="Gene3D" id="2.40.50.140">
    <property type="entry name" value="Nucleic acid-binding proteins"/>
    <property type="match status" value="1"/>
</dbReference>
<organism evidence="8 9">
    <name type="scientific">Halapricum salinum</name>
    <dbReference type="NCBI Taxonomy" id="1457250"/>
    <lineage>
        <taxon>Archaea</taxon>
        <taxon>Methanobacteriati</taxon>
        <taxon>Methanobacteriota</taxon>
        <taxon>Stenosarchaea group</taxon>
        <taxon>Halobacteria</taxon>
        <taxon>Halobacteriales</taxon>
        <taxon>Haloarculaceae</taxon>
        <taxon>Halapricum</taxon>
    </lineage>
</organism>
<dbReference type="PROSITE" id="PS50126">
    <property type="entry name" value="S1"/>
    <property type="match status" value="1"/>
</dbReference>
<dbReference type="Pfam" id="PF00575">
    <property type="entry name" value="S1"/>
    <property type="match status" value="1"/>
</dbReference>
<dbReference type="KEGG" id="hsn:DV733_04560"/>
<dbReference type="Proteomes" id="UP000296706">
    <property type="component" value="Chromosome"/>
</dbReference>
<feature type="domain" description="S1 motif" evidence="7">
    <location>
        <begin position="100"/>
        <end position="162"/>
    </location>
</feature>
<evidence type="ECO:0000256" key="5">
    <source>
        <dbReference type="ARBA" id="ARBA00022884"/>
    </source>
</evidence>
<dbReference type="SUPFAM" id="SSF50249">
    <property type="entry name" value="Nucleic acid-binding proteins"/>
    <property type="match status" value="1"/>
</dbReference>
<dbReference type="GeneID" id="39847110"/>
<evidence type="ECO:0000256" key="3">
    <source>
        <dbReference type="ARBA" id="ARBA00022759"/>
    </source>
</evidence>
<keyword evidence="4 6" id="KW-0378">Hydrolase</keyword>
<reference evidence="8 9" key="1">
    <citation type="journal article" date="2019" name="Nat. Commun.">
        <title>A new type of DNA phosphorothioation-based antiviral system in archaea.</title>
        <authorList>
            <person name="Xiong L."/>
            <person name="Liu S."/>
            <person name="Chen S."/>
            <person name="Xiao Y."/>
            <person name="Zhu B."/>
            <person name="Gao Y."/>
            <person name="Zhang Y."/>
            <person name="Chen B."/>
            <person name="Luo J."/>
            <person name="Deng Z."/>
            <person name="Chen X."/>
            <person name="Wang L."/>
            <person name="Chen S."/>
        </authorList>
    </citation>
    <scope>NUCLEOTIDE SEQUENCE [LARGE SCALE GENOMIC DNA]</scope>
    <source>
        <strain evidence="8 9">CBA1105</strain>
    </source>
</reference>
<keyword evidence="5 6" id="KW-0694">RNA-binding</keyword>
<dbReference type="GO" id="GO:0006364">
    <property type="term" value="P:rRNA processing"/>
    <property type="evidence" value="ECO:0007669"/>
    <property type="project" value="UniProtKB-UniRule"/>
</dbReference>
<evidence type="ECO:0000256" key="1">
    <source>
        <dbReference type="ARBA" id="ARBA00022552"/>
    </source>
</evidence>
<evidence type="ECO:0000256" key="4">
    <source>
        <dbReference type="ARBA" id="ARBA00022801"/>
    </source>
</evidence>
<dbReference type="InterPro" id="IPR016730">
    <property type="entry name" value="RNA-bd_FAU-1"/>
</dbReference>
<dbReference type="Pfam" id="PF04167">
    <property type="entry name" value="DUF402"/>
    <property type="match status" value="1"/>
</dbReference>
<evidence type="ECO:0000256" key="2">
    <source>
        <dbReference type="ARBA" id="ARBA00022722"/>
    </source>
</evidence>
<dbReference type="SMART" id="SM00316">
    <property type="entry name" value="S1"/>
    <property type="match status" value="1"/>
</dbReference>
<keyword evidence="1 6" id="KW-0698">rRNA processing</keyword>
<dbReference type="GO" id="GO:0035925">
    <property type="term" value="F:mRNA 3'-UTR AU-rich region binding"/>
    <property type="evidence" value="ECO:0007669"/>
    <property type="project" value="UniProtKB-UniRule"/>
</dbReference>
<dbReference type="PANTHER" id="PTHR39159:SF1">
    <property type="entry name" value="UPF0374 PROTEIN YGAC"/>
    <property type="match status" value="1"/>
</dbReference>
<comment type="function">
    <text evidence="6">Probable RNase involved in rRNA stability through maturation and/or degradation of precursor rRNAs. Binds to RNA in loop regions with AU-rich sequences.</text>
</comment>
<dbReference type="RefSeq" id="WP_049994006.1">
    <property type="nucleotide sequence ID" value="NZ_CP031310.1"/>
</dbReference>
<dbReference type="PANTHER" id="PTHR39159">
    <property type="match status" value="1"/>
</dbReference>
<dbReference type="PIRSF" id="PIRSF018644">
    <property type="entry name" value="RNA-binding_FAU-1"/>
    <property type="match status" value="1"/>
</dbReference>
<keyword evidence="3 6" id="KW-0255">Endonuclease</keyword>
<sequence length="469" mass="50084">MTDASESSDDPTGVKIRGIYTTALTHLLAERDGVEVVQPSPVIADRFGRDLPLEPAEATVWTTDDRQGVGVVGPAATAIREVLASVGRDTLTWEDSAPQGAVVDGTVTETKGSGAIVDLGDRSGFLPFSNSDDHVETGDDLRVQVAEPRAPWDNGRPVLDTALDVERPLVTLVRDGASRASGQPELAELLPTDPPEGWRARWGRAADDAGLDALGDALDAAVERANSLDAALDAAGDIAEPPRTVFEGQPTVWAWFGRESRFALDEQRREVTTTMAGHHRIKAGDERASAAVDFVEAVCDGDGAFPFEAVTRQFGPTEGETIAIDHGKPAGHCIRLGRGEITDYDSDGTVRVEREMSPGGTYDGLGIDRQAGDVAITKLTEGKWWYPTIYRGSDGEKRGTYVNVCTPVEIFPDSVRYVDLHVDVVKHADGTVERVDDDELDAAVEAGHVPEALAEKARAVASAVENALS</sequence>
<dbReference type="AlphaFoldDB" id="A0A4D6HBL4"/>
<keyword evidence="9" id="KW-1185">Reference proteome</keyword>
<evidence type="ECO:0000313" key="9">
    <source>
        <dbReference type="Proteomes" id="UP000296706"/>
    </source>
</evidence>
<proteinExistence type="inferred from homology"/>
<keyword evidence="2 6" id="KW-0540">Nuclease</keyword>
<dbReference type="InterPro" id="IPR007295">
    <property type="entry name" value="DUF402"/>
</dbReference>
<evidence type="ECO:0000259" key="7">
    <source>
        <dbReference type="PROSITE" id="PS50126"/>
    </source>
</evidence>
<name>A0A4D6HBL4_9EURY</name>
<dbReference type="SUPFAM" id="SSF159234">
    <property type="entry name" value="FomD-like"/>
    <property type="match status" value="1"/>
</dbReference>